<protein>
    <submittedName>
        <fullName evidence="2">Uncharacterized protein</fullName>
    </submittedName>
</protein>
<proteinExistence type="predicted"/>
<keyword evidence="1" id="KW-1133">Transmembrane helix</keyword>
<sequence>MKSINWTVFILSFLIGLVFIYISSSPDEEVYVYPTPENAGTIEYKDKANNCFVYQTKKQACPKTDIKYIPIQE</sequence>
<dbReference type="EMBL" id="MN740708">
    <property type="protein sequence ID" value="QHU09321.1"/>
    <property type="molecule type" value="Genomic_DNA"/>
</dbReference>
<name>A0A6C0JWL9_9ZZZZ</name>
<evidence type="ECO:0000313" key="2">
    <source>
        <dbReference type="EMBL" id="QHU09321.1"/>
    </source>
</evidence>
<evidence type="ECO:0000256" key="1">
    <source>
        <dbReference type="SAM" id="Phobius"/>
    </source>
</evidence>
<keyword evidence="1" id="KW-0812">Transmembrane</keyword>
<reference evidence="2" key="1">
    <citation type="journal article" date="2020" name="Nature">
        <title>Giant virus diversity and host interactions through global metagenomics.</title>
        <authorList>
            <person name="Schulz F."/>
            <person name="Roux S."/>
            <person name="Paez-Espino D."/>
            <person name="Jungbluth S."/>
            <person name="Walsh D.A."/>
            <person name="Denef V.J."/>
            <person name="McMahon K.D."/>
            <person name="Konstantinidis K.T."/>
            <person name="Eloe-Fadrosh E.A."/>
            <person name="Kyrpides N.C."/>
            <person name="Woyke T."/>
        </authorList>
    </citation>
    <scope>NUCLEOTIDE SEQUENCE</scope>
    <source>
        <strain evidence="2">GVMAG-S-1074260-58</strain>
    </source>
</reference>
<accession>A0A6C0JWL9</accession>
<feature type="transmembrane region" description="Helical" evidence="1">
    <location>
        <begin position="6"/>
        <end position="23"/>
    </location>
</feature>
<keyword evidence="1" id="KW-0472">Membrane</keyword>
<organism evidence="2">
    <name type="scientific">viral metagenome</name>
    <dbReference type="NCBI Taxonomy" id="1070528"/>
    <lineage>
        <taxon>unclassified sequences</taxon>
        <taxon>metagenomes</taxon>
        <taxon>organismal metagenomes</taxon>
    </lineage>
</organism>
<dbReference type="AlphaFoldDB" id="A0A6C0JWL9"/>